<keyword evidence="1" id="KW-0812">Transmembrane</keyword>
<dbReference type="EMBL" id="JBHUEL010000008">
    <property type="protein sequence ID" value="MFD1766957.1"/>
    <property type="molecule type" value="Genomic_DNA"/>
</dbReference>
<proteinExistence type="predicted"/>
<dbReference type="Proteomes" id="UP001597215">
    <property type="component" value="Unassembled WGS sequence"/>
</dbReference>
<evidence type="ECO:0000313" key="3">
    <source>
        <dbReference type="Proteomes" id="UP001597215"/>
    </source>
</evidence>
<sequence>MQDKPKGRYVWLWLLVPIVLVAALFFFEWLGSEQPQRLVEIEVQPGIPPVNDGESVKD</sequence>
<accession>A0ABW4MHF5</accession>
<keyword evidence="1" id="KW-1133">Transmembrane helix</keyword>
<name>A0ABW4MHF5_9SPHN</name>
<reference evidence="3" key="1">
    <citation type="journal article" date="2019" name="Int. J. Syst. Evol. Microbiol.">
        <title>The Global Catalogue of Microorganisms (GCM) 10K type strain sequencing project: providing services to taxonomists for standard genome sequencing and annotation.</title>
        <authorList>
            <consortium name="The Broad Institute Genomics Platform"/>
            <consortium name="The Broad Institute Genome Sequencing Center for Infectious Disease"/>
            <person name="Wu L."/>
            <person name="Ma J."/>
        </authorList>
    </citation>
    <scope>NUCLEOTIDE SEQUENCE [LARGE SCALE GENOMIC DNA]</scope>
    <source>
        <strain evidence="3">CGMCC 1.12449</strain>
    </source>
</reference>
<dbReference type="RefSeq" id="WP_381513712.1">
    <property type="nucleotide sequence ID" value="NZ_JBHUEL010000008.1"/>
</dbReference>
<feature type="transmembrane region" description="Helical" evidence="1">
    <location>
        <begin position="9"/>
        <end position="27"/>
    </location>
</feature>
<evidence type="ECO:0000313" key="2">
    <source>
        <dbReference type="EMBL" id="MFD1766957.1"/>
    </source>
</evidence>
<protein>
    <submittedName>
        <fullName evidence="2">Uncharacterized protein</fullName>
    </submittedName>
</protein>
<keyword evidence="3" id="KW-1185">Reference proteome</keyword>
<comment type="caution">
    <text evidence="2">The sequence shown here is derived from an EMBL/GenBank/DDBJ whole genome shotgun (WGS) entry which is preliminary data.</text>
</comment>
<evidence type="ECO:0000256" key="1">
    <source>
        <dbReference type="SAM" id="Phobius"/>
    </source>
</evidence>
<organism evidence="2 3">
    <name type="scientific">Sphingorhabdus buctiana</name>
    <dbReference type="NCBI Taxonomy" id="1508805"/>
    <lineage>
        <taxon>Bacteria</taxon>
        <taxon>Pseudomonadati</taxon>
        <taxon>Pseudomonadota</taxon>
        <taxon>Alphaproteobacteria</taxon>
        <taxon>Sphingomonadales</taxon>
        <taxon>Sphingomonadaceae</taxon>
        <taxon>Sphingorhabdus</taxon>
    </lineage>
</organism>
<keyword evidence="1" id="KW-0472">Membrane</keyword>
<gene>
    <name evidence="2" type="ORF">ACFSAG_08885</name>
</gene>